<accession>A0A8K0EU02</accession>
<evidence type="ECO:0000313" key="8">
    <source>
        <dbReference type="Proteomes" id="UP000838412"/>
    </source>
</evidence>
<dbReference type="Gene3D" id="2.10.90.10">
    <property type="entry name" value="Cystine-knot cytokines"/>
    <property type="match status" value="1"/>
</dbReference>
<keyword evidence="5 6" id="KW-0732">Signal</keyword>
<reference evidence="7" key="1">
    <citation type="submission" date="2022-01" db="EMBL/GenBank/DDBJ databases">
        <authorList>
            <person name="Braso-Vives M."/>
        </authorList>
    </citation>
    <scope>NUCLEOTIDE SEQUENCE</scope>
</reference>
<evidence type="ECO:0000256" key="5">
    <source>
        <dbReference type="ARBA" id="ARBA00022729"/>
    </source>
</evidence>
<proteinExistence type="inferred from homology"/>
<evidence type="ECO:0000256" key="2">
    <source>
        <dbReference type="ARBA" id="ARBA00007236"/>
    </source>
</evidence>
<dbReference type="SUPFAM" id="SSF57501">
    <property type="entry name" value="Cystine-knot cytokines"/>
    <property type="match status" value="1"/>
</dbReference>
<comment type="similarity">
    <text evidence="2">Belongs to the IL-17 family.</text>
</comment>
<organism evidence="7 8">
    <name type="scientific">Branchiostoma lanceolatum</name>
    <name type="common">Common lancelet</name>
    <name type="synonym">Amphioxus lanceolatum</name>
    <dbReference type="NCBI Taxonomy" id="7740"/>
    <lineage>
        <taxon>Eukaryota</taxon>
        <taxon>Metazoa</taxon>
        <taxon>Chordata</taxon>
        <taxon>Cephalochordata</taxon>
        <taxon>Leptocardii</taxon>
        <taxon>Amphioxiformes</taxon>
        <taxon>Branchiostomatidae</taxon>
        <taxon>Branchiostoma</taxon>
    </lineage>
</organism>
<dbReference type="EMBL" id="OV696692">
    <property type="protein sequence ID" value="CAH1268743.1"/>
    <property type="molecule type" value="Genomic_DNA"/>
</dbReference>
<keyword evidence="8" id="KW-1185">Reference proteome</keyword>
<name>A0A8K0EU02_BRALA</name>
<dbReference type="Proteomes" id="UP000838412">
    <property type="component" value="Chromosome 7"/>
</dbReference>
<dbReference type="AlphaFoldDB" id="A0A8K0EU02"/>
<dbReference type="InterPro" id="IPR029034">
    <property type="entry name" value="Cystine-knot_cytokine"/>
</dbReference>
<protein>
    <submittedName>
        <fullName evidence="7">IL17D protein</fullName>
    </submittedName>
</protein>
<feature type="chain" id="PRO_5035435309" evidence="6">
    <location>
        <begin position="24"/>
        <end position="182"/>
    </location>
</feature>
<gene>
    <name evidence="7" type="primary">IL17D</name>
    <name evidence="7" type="ORF">BLAG_LOCUS21568</name>
</gene>
<evidence type="ECO:0000313" key="7">
    <source>
        <dbReference type="EMBL" id="CAH1268743.1"/>
    </source>
</evidence>
<sequence>MGKVAVLLLFLVVTMVMLGDTWAGRRGNRRRRGGRKPLGCASDLQDRQKWRKLGGAKSAHLKALGEAKAADSEITCPVANFSVIATWPDLNERATAPWDYIIDHDPNRFPDSLPQARCLCYGCIDVYRGVEDTRLISVPVTYTVKVLYRRGCDSGGRVKYRAKEVKVNVGCTCAVPKKRLVE</sequence>
<comment type="subcellular location">
    <subcellularLocation>
        <location evidence="1">Secreted</location>
    </subcellularLocation>
</comment>
<evidence type="ECO:0000256" key="4">
    <source>
        <dbReference type="ARBA" id="ARBA00022525"/>
    </source>
</evidence>
<dbReference type="PRINTS" id="PR01932">
    <property type="entry name" value="INTRLEUKIN17"/>
</dbReference>
<evidence type="ECO:0000256" key="3">
    <source>
        <dbReference type="ARBA" id="ARBA00022514"/>
    </source>
</evidence>
<dbReference type="InterPro" id="IPR020440">
    <property type="entry name" value="IL-17_chr"/>
</dbReference>
<evidence type="ECO:0000256" key="1">
    <source>
        <dbReference type="ARBA" id="ARBA00004613"/>
    </source>
</evidence>
<feature type="signal peptide" evidence="6">
    <location>
        <begin position="1"/>
        <end position="23"/>
    </location>
</feature>
<evidence type="ECO:0000256" key="6">
    <source>
        <dbReference type="SAM" id="SignalP"/>
    </source>
</evidence>
<dbReference type="Pfam" id="PF06083">
    <property type="entry name" value="IL17"/>
    <property type="match status" value="1"/>
</dbReference>
<keyword evidence="3" id="KW-0202">Cytokine</keyword>
<dbReference type="InterPro" id="IPR010345">
    <property type="entry name" value="IL-17_fam"/>
</dbReference>
<keyword evidence="4" id="KW-0964">Secreted</keyword>
<dbReference type="GO" id="GO:0005615">
    <property type="term" value="C:extracellular space"/>
    <property type="evidence" value="ECO:0007669"/>
    <property type="project" value="UniProtKB-KW"/>
</dbReference>
<dbReference type="OrthoDB" id="9858224at2759"/>
<dbReference type="GO" id="GO:0005125">
    <property type="term" value="F:cytokine activity"/>
    <property type="evidence" value="ECO:0007669"/>
    <property type="project" value="UniProtKB-KW"/>
</dbReference>